<evidence type="ECO:0000256" key="2">
    <source>
        <dbReference type="ARBA" id="ARBA00010446"/>
    </source>
</evidence>
<comment type="subcellular location">
    <subcellularLocation>
        <location evidence="1 8">Secreted</location>
        <location evidence="1 8">Cell wall</location>
    </subcellularLocation>
</comment>
<evidence type="ECO:0000313" key="9">
    <source>
        <dbReference type="EMBL" id="KAG7442220.1"/>
    </source>
</evidence>
<keyword evidence="10" id="KW-1185">Reference proteome</keyword>
<dbReference type="InterPro" id="IPR001338">
    <property type="entry name" value="Class_I_Hydrophobin"/>
</dbReference>
<dbReference type="Pfam" id="PF01185">
    <property type="entry name" value="Hydrophobin"/>
    <property type="match status" value="1"/>
</dbReference>
<keyword evidence="6" id="KW-0325">Glycoprotein</keyword>
<evidence type="ECO:0000256" key="1">
    <source>
        <dbReference type="ARBA" id="ARBA00004191"/>
    </source>
</evidence>
<keyword evidence="4 8" id="KW-0964">Secreted</keyword>
<reference evidence="9" key="1">
    <citation type="submission" date="2020-11" db="EMBL/GenBank/DDBJ databases">
        <title>Adaptations for nitrogen fixation in a non-lichenized fungal sporocarp promotes dispersal by wood-feeding termites.</title>
        <authorList>
            <consortium name="DOE Joint Genome Institute"/>
            <person name="Koch R.A."/>
            <person name="Yoon G."/>
            <person name="Arayal U."/>
            <person name="Lail K."/>
            <person name="Amirebrahimi M."/>
            <person name="Labutti K."/>
            <person name="Lipzen A."/>
            <person name="Riley R."/>
            <person name="Barry K."/>
            <person name="Henrissat B."/>
            <person name="Grigoriev I.V."/>
            <person name="Herr J.R."/>
            <person name="Aime M.C."/>
        </authorList>
    </citation>
    <scope>NUCLEOTIDE SEQUENCE</scope>
    <source>
        <strain evidence="9">MCA 3950</strain>
    </source>
</reference>
<dbReference type="GeneID" id="66109406"/>
<proteinExistence type="inferred from homology"/>
<comment type="caution">
    <text evidence="9">The sequence shown here is derived from an EMBL/GenBank/DDBJ whole genome shotgun (WGS) entry which is preliminary data.</text>
</comment>
<sequence>MFSRAFATTVVMIATLTTSVTCTPTATTTGSQCNTGSLQCCNSIQPATSSHVASLLGLPSIVLQDLDVNVGVTCSPITVIGLGGNSCTEQTVCCDNDSFNGVIALGCTPINVVL</sequence>
<dbReference type="RefSeq" id="XP_043035720.1">
    <property type="nucleotide sequence ID" value="XM_043187109.1"/>
</dbReference>
<keyword evidence="8" id="KW-0732">Signal</keyword>
<dbReference type="GO" id="GO:0009277">
    <property type="term" value="C:fungal-type cell wall"/>
    <property type="evidence" value="ECO:0007669"/>
    <property type="project" value="InterPro"/>
</dbReference>
<dbReference type="EMBL" id="MU250553">
    <property type="protein sequence ID" value="KAG7442220.1"/>
    <property type="molecule type" value="Genomic_DNA"/>
</dbReference>
<evidence type="ECO:0000256" key="5">
    <source>
        <dbReference type="ARBA" id="ARBA00023157"/>
    </source>
</evidence>
<dbReference type="GO" id="GO:0005199">
    <property type="term" value="F:structural constituent of cell wall"/>
    <property type="evidence" value="ECO:0007669"/>
    <property type="project" value="InterPro"/>
</dbReference>
<feature type="chain" id="PRO_5040543938" description="Hydrophobin" evidence="8">
    <location>
        <begin position="23"/>
        <end position="114"/>
    </location>
</feature>
<gene>
    <name evidence="9" type="ORF">BT62DRAFT_936332</name>
</gene>
<evidence type="ECO:0000256" key="3">
    <source>
        <dbReference type="ARBA" id="ARBA00022512"/>
    </source>
</evidence>
<name>A0A9P8ANS0_9AGAR</name>
<keyword evidence="5 8" id="KW-1015">Disulfide bond</keyword>
<dbReference type="Proteomes" id="UP000812287">
    <property type="component" value="Unassembled WGS sequence"/>
</dbReference>
<evidence type="ECO:0000256" key="8">
    <source>
        <dbReference type="RuleBase" id="RU365009"/>
    </source>
</evidence>
<dbReference type="SMART" id="SM00075">
    <property type="entry name" value="HYDRO"/>
    <property type="match status" value="1"/>
</dbReference>
<dbReference type="CDD" id="cd23507">
    <property type="entry name" value="hydrophobin_I"/>
    <property type="match status" value="1"/>
</dbReference>
<dbReference type="AlphaFoldDB" id="A0A9P8ANS0"/>
<evidence type="ECO:0000256" key="6">
    <source>
        <dbReference type="ARBA" id="ARBA00023180"/>
    </source>
</evidence>
<organism evidence="9 10">
    <name type="scientific">Guyanagaster necrorhizus</name>
    <dbReference type="NCBI Taxonomy" id="856835"/>
    <lineage>
        <taxon>Eukaryota</taxon>
        <taxon>Fungi</taxon>
        <taxon>Dikarya</taxon>
        <taxon>Basidiomycota</taxon>
        <taxon>Agaricomycotina</taxon>
        <taxon>Agaricomycetes</taxon>
        <taxon>Agaricomycetidae</taxon>
        <taxon>Agaricales</taxon>
        <taxon>Marasmiineae</taxon>
        <taxon>Physalacriaceae</taxon>
        <taxon>Guyanagaster</taxon>
    </lineage>
</organism>
<dbReference type="OrthoDB" id="4225815at2759"/>
<keyword evidence="3 8" id="KW-0134">Cell wall</keyword>
<feature type="signal peptide" evidence="8">
    <location>
        <begin position="1"/>
        <end position="22"/>
    </location>
</feature>
<evidence type="ECO:0000256" key="4">
    <source>
        <dbReference type="ARBA" id="ARBA00022525"/>
    </source>
</evidence>
<accession>A0A9P8ANS0</accession>
<comment type="subunit">
    <text evidence="7">Self-assembles to form functional amyloid fibrils called rodlets. Self-assembly into fibrillar rodlets occurs spontaneously at hydrophobic:hydrophilic interfaces and the rodlets further associate laterally to form amphipathic monolayers.</text>
</comment>
<evidence type="ECO:0000313" key="10">
    <source>
        <dbReference type="Proteomes" id="UP000812287"/>
    </source>
</evidence>
<comment type="similarity">
    <text evidence="2 8">Belongs to the fungal hydrophobin family.</text>
</comment>
<evidence type="ECO:0000256" key="7">
    <source>
        <dbReference type="ARBA" id="ARBA00093546"/>
    </source>
</evidence>
<protein>
    <recommendedName>
        <fullName evidence="8">Hydrophobin</fullName>
    </recommendedName>
</protein>